<feature type="domain" description="GH10" evidence="7">
    <location>
        <begin position="1"/>
        <end position="338"/>
    </location>
</feature>
<dbReference type="Proteomes" id="UP000236311">
    <property type="component" value="Unassembled WGS sequence"/>
</dbReference>
<evidence type="ECO:0000313" key="9">
    <source>
        <dbReference type="Proteomes" id="UP000236311"/>
    </source>
</evidence>
<dbReference type="SUPFAM" id="SSF51445">
    <property type="entry name" value="(Trans)glycosidases"/>
    <property type="match status" value="1"/>
</dbReference>
<reference evidence="8 9" key="1">
    <citation type="submission" date="2018-01" db="EMBL/GenBank/DDBJ databases">
        <authorList>
            <person name="Gaut B.S."/>
            <person name="Morton B.R."/>
            <person name="Clegg M.T."/>
            <person name="Duvall M.R."/>
        </authorList>
    </citation>
    <scope>NUCLEOTIDE SEQUENCE [LARGE SCALE GENOMIC DNA]</scope>
    <source>
        <strain evidence="8">GP69</strain>
    </source>
</reference>
<dbReference type="PROSITE" id="PS51760">
    <property type="entry name" value="GH10_2"/>
    <property type="match status" value="1"/>
</dbReference>
<dbReference type="Gene3D" id="3.20.20.80">
    <property type="entry name" value="Glycosidases"/>
    <property type="match status" value="1"/>
</dbReference>
<proteinExistence type="inferred from homology"/>
<dbReference type="GO" id="GO:0031176">
    <property type="term" value="F:endo-1,4-beta-xylanase activity"/>
    <property type="evidence" value="ECO:0007669"/>
    <property type="project" value="UniProtKB-EC"/>
</dbReference>
<evidence type="ECO:0000256" key="2">
    <source>
        <dbReference type="ARBA" id="ARBA00022801"/>
    </source>
</evidence>
<dbReference type="EC" id="3.2.1.8" evidence="6"/>
<dbReference type="SMART" id="SM00633">
    <property type="entry name" value="Glyco_10"/>
    <property type="match status" value="1"/>
</dbReference>
<gene>
    <name evidence="8" type="primary">xynA</name>
    <name evidence="8" type="ORF">AMURIS_00603</name>
</gene>
<evidence type="ECO:0000256" key="3">
    <source>
        <dbReference type="ARBA" id="ARBA00023277"/>
    </source>
</evidence>
<evidence type="ECO:0000256" key="6">
    <source>
        <dbReference type="RuleBase" id="RU361174"/>
    </source>
</evidence>
<evidence type="ECO:0000313" key="8">
    <source>
        <dbReference type="EMBL" id="SOY27898.1"/>
    </source>
</evidence>
<evidence type="ECO:0000256" key="5">
    <source>
        <dbReference type="ARBA" id="ARBA00023326"/>
    </source>
</evidence>
<dbReference type="InterPro" id="IPR017853">
    <property type="entry name" value="GH"/>
</dbReference>
<keyword evidence="9" id="KW-1185">Reference proteome</keyword>
<dbReference type="PANTHER" id="PTHR31490">
    <property type="entry name" value="GLYCOSYL HYDROLASE"/>
    <property type="match status" value="1"/>
</dbReference>
<keyword evidence="3 6" id="KW-0119">Carbohydrate metabolism</keyword>
<dbReference type="RefSeq" id="WP_103238027.1">
    <property type="nucleotide sequence ID" value="NZ_CANRXC010000063.1"/>
</dbReference>
<comment type="similarity">
    <text evidence="1 6">Belongs to the glycosyl hydrolase 10 (cellulase F) family.</text>
</comment>
<organism evidence="8 9">
    <name type="scientific">Acetatifactor muris</name>
    <dbReference type="NCBI Taxonomy" id="879566"/>
    <lineage>
        <taxon>Bacteria</taxon>
        <taxon>Bacillati</taxon>
        <taxon>Bacillota</taxon>
        <taxon>Clostridia</taxon>
        <taxon>Lachnospirales</taxon>
        <taxon>Lachnospiraceae</taxon>
        <taxon>Acetatifactor</taxon>
    </lineage>
</organism>
<comment type="catalytic activity">
    <reaction evidence="6">
        <text>Endohydrolysis of (1-&gt;4)-beta-D-xylosidic linkages in xylans.</text>
        <dbReference type="EC" id="3.2.1.8"/>
    </reaction>
</comment>
<dbReference type="GO" id="GO:0045493">
    <property type="term" value="P:xylan catabolic process"/>
    <property type="evidence" value="ECO:0007669"/>
    <property type="project" value="UniProtKB-KW"/>
</dbReference>
<name>A0A2K4ZBR5_9FIRM</name>
<dbReference type="EMBL" id="OFSM01000003">
    <property type="protein sequence ID" value="SOY27898.1"/>
    <property type="molecule type" value="Genomic_DNA"/>
</dbReference>
<evidence type="ECO:0000259" key="7">
    <source>
        <dbReference type="PROSITE" id="PS51760"/>
    </source>
</evidence>
<protein>
    <recommendedName>
        <fullName evidence="6">Beta-xylanase</fullName>
        <ecNumber evidence="6">3.2.1.8</ecNumber>
    </recommendedName>
</protein>
<dbReference type="PRINTS" id="PR00134">
    <property type="entry name" value="GLHYDRLASE10"/>
</dbReference>
<keyword evidence="5 6" id="KW-0624">Polysaccharide degradation</keyword>
<evidence type="ECO:0000256" key="4">
    <source>
        <dbReference type="ARBA" id="ARBA00023295"/>
    </source>
</evidence>
<keyword evidence="8" id="KW-0858">Xylan degradation</keyword>
<dbReference type="OrthoDB" id="9809277at2"/>
<keyword evidence="4 6" id="KW-0326">Glycosidase</keyword>
<keyword evidence="2 6" id="KW-0378">Hydrolase</keyword>
<sequence>MSLRESYQPFFKMGAAVPGRIFGEEVTLAHIVKEYDSITCENDMKPMFLLDEARNCAEPEKYDRCPAVKFDTIERYMDFAKEKGLGVRGHTLVWHNQTPRWFFTEGYSKEEEAPLADRDTMLARLENYIRGVLESIQQRWPGVIYVWDVVNEAIDNGGLRESLWTKTVGEDFVIQAFRFARKYADSNVSLFYNDYDTFVPWKRDVICERILKPLLEEGLVDGMGMQAHLTMETDMGEFEKSLKCFGALSLQVQVTELDIHNADPSEDSMNGLADRYEKLFRMLLDSRKEGKANVTGVTFWGLHDGITWLTFFRRERSYPLLFDENLQPKKAYEAVLSASI</sequence>
<dbReference type="AlphaFoldDB" id="A0A2K4ZBR5"/>
<accession>A0A2K4ZBR5</accession>
<dbReference type="PANTHER" id="PTHR31490:SF90">
    <property type="entry name" value="ENDO-1,4-BETA-XYLANASE A"/>
    <property type="match status" value="1"/>
</dbReference>
<dbReference type="Pfam" id="PF00331">
    <property type="entry name" value="Glyco_hydro_10"/>
    <property type="match status" value="1"/>
</dbReference>
<dbReference type="InterPro" id="IPR001000">
    <property type="entry name" value="GH10_dom"/>
</dbReference>
<dbReference type="InterPro" id="IPR044846">
    <property type="entry name" value="GH10"/>
</dbReference>
<evidence type="ECO:0000256" key="1">
    <source>
        <dbReference type="ARBA" id="ARBA00007495"/>
    </source>
</evidence>